<evidence type="ECO:0000256" key="1">
    <source>
        <dbReference type="SAM" id="SignalP"/>
    </source>
</evidence>
<protein>
    <submittedName>
        <fullName evidence="2">Uncharacterized protein</fullName>
    </submittedName>
</protein>
<evidence type="ECO:0000313" key="3">
    <source>
        <dbReference type="Proteomes" id="UP000024635"/>
    </source>
</evidence>
<dbReference type="AlphaFoldDB" id="A0A016TIM8"/>
<organism evidence="2 3">
    <name type="scientific">Ancylostoma ceylanicum</name>
    <dbReference type="NCBI Taxonomy" id="53326"/>
    <lineage>
        <taxon>Eukaryota</taxon>
        <taxon>Metazoa</taxon>
        <taxon>Ecdysozoa</taxon>
        <taxon>Nematoda</taxon>
        <taxon>Chromadorea</taxon>
        <taxon>Rhabditida</taxon>
        <taxon>Rhabditina</taxon>
        <taxon>Rhabditomorpha</taxon>
        <taxon>Strongyloidea</taxon>
        <taxon>Ancylostomatidae</taxon>
        <taxon>Ancylostomatinae</taxon>
        <taxon>Ancylostoma</taxon>
    </lineage>
</organism>
<feature type="chain" id="PRO_5001491133" evidence="1">
    <location>
        <begin position="21"/>
        <end position="77"/>
    </location>
</feature>
<sequence>MSKKYCLILLTYFFIVLADGRLPTLISSIGYCAVVTTIHLVDLRTNAHWVDDADMTHVTRDVSVGILVIPFRIKDYR</sequence>
<dbReference type="Proteomes" id="UP000024635">
    <property type="component" value="Unassembled WGS sequence"/>
</dbReference>
<keyword evidence="1" id="KW-0732">Signal</keyword>
<name>A0A016TIM8_9BILA</name>
<keyword evidence="3" id="KW-1185">Reference proteome</keyword>
<reference evidence="3" key="1">
    <citation type="journal article" date="2015" name="Nat. Genet.">
        <title>The genome and transcriptome of the zoonotic hookworm Ancylostoma ceylanicum identify infection-specific gene families.</title>
        <authorList>
            <person name="Schwarz E.M."/>
            <person name="Hu Y."/>
            <person name="Antoshechkin I."/>
            <person name="Miller M.M."/>
            <person name="Sternberg P.W."/>
            <person name="Aroian R.V."/>
        </authorList>
    </citation>
    <scope>NUCLEOTIDE SEQUENCE</scope>
    <source>
        <strain evidence="3">HY135</strain>
    </source>
</reference>
<feature type="signal peptide" evidence="1">
    <location>
        <begin position="1"/>
        <end position="20"/>
    </location>
</feature>
<evidence type="ECO:0000313" key="2">
    <source>
        <dbReference type="EMBL" id="EYC02443.1"/>
    </source>
</evidence>
<accession>A0A016TIM8</accession>
<dbReference type="EMBL" id="JARK01001436">
    <property type="protein sequence ID" value="EYC02443.1"/>
    <property type="molecule type" value="Genomic_DNA"/>
</dbReference>
<proteinExistence type="predicted"/>
<gene>
    <name evidence="2" type="primary">Acey_s0100.g3307</name>
    <name evidence="2" type="ORF">Y032_0100g3307</name>
</gene>
<comment type="caution">
    <text evidence="2">The sequence shown here is derived from an EMBL/GenBank/DDBJ whole genome shotgun (WGS) entry which is preliminary data.</text>
</comment>